<keyword evidence="4" id="KW-0677">Repeat</keyword>
<feature type="domain" description="RCK C-terminal" evidence="8">
    <location>
        <begin position="297"/>
        <end position="382"/>
    </location>
</feature>
<keyword evidence="6 7" id="KW-0472">Membrane</keyword>
<feature type="transmembrane region" description="Helical" evidence="7">
    <location>
        <begin position="172"/>
        <end position="194"/>
    </location>
</feature>
<evidence type="ECO:0000256" key="5">
    <source>
        <dbReference type="ARBA" id="ARBA00022989"/>
    </source>
</evidence>
<feature type="transmembrane region" description="Helical" evidence="7">
    <location>
        <begin position="51"/>
        <end position="70"/>
    </location>
</feature>
<dbReference type="RefSeq" id="WP_275117296.1">
    <property type="nucleotide sequence ID" value="NZ_JAOTPO010000002.1"/>
</dbReference>
<dbReference type="SUPFAM" id="SSF116726">
    <property type="entry name" value="TrkA C-terminal domain-like"/>
    <property type="match status" value="2"/>
</dbReference>
<keyword evidence="5 7" id="KW-1133">Transmembrane helix</keyword>
<keyword evidence="2" id="KW-0813">Transport</keyword>
<feature type="transmembrane region" description="Helical" evidence="7">
    <location>
        <begin position="6"/>
        <end position="21"/>
    </location>
</feature>
<feature type="transmembrane region" description="Helical" evidence="7">
    <location>
        <begin position="484"/>
        <end position="517"/>
    </location>
</feature>
<dbReference type="Proteomes" id="UP001148125">
    <property type="component" value="Unassembled WGS sequence"/>
</dbReference>
<feature type="transmembrane region" description="Helical" evidence="7">
    <location>
        <begin position="28"/>
        <end position="45"/>
    </location>
</feature>
<dbReference type="PANTHER" id="PTHR43652">
    <property type="entry name" value="BASIC AMINO ACID ANTIPORTER YFCC-RELATED"/>
    <property type="match status" value="1"/>
</dbReference>
<evidence type="ECO:0000256" key="2">
    <source>
        <dbReference type="ARBA" id="ARBA00022448"/>
    </source>
</evidence>
<dbReference type="InterPro" id="IPR004680">
    <property type="entry name" value="Cit_transptr-like_dom"/>
</dbReference>
<evidence type="ECO:0000256" key="4">
    <source>
        <dbReference type="ARBA" id="ARBA00022737"/>
    </source>
</evidence>
<evidence type="ECO:0000256" key="1">
    <source>
        <dbReference type="ARBA" id="ARBA00004141"/>
    </source>
</evidence>
<dbReference type="InterPro" id="IPR051679">
    <property type="entry name" value="DASS-Related_Transporters"/>
</dbReference>
<feature type="transmembrane region" description="Helical" evidence="7">
    <location>
        <begin position="529"/>
        <end position="548"/>
    </location>
</feature>
<dbReference type="Pfam" id="PF02080">
    <property type="entry name" value="TrkA_C"/>
    <property type="match status" value="2"/>
</dbReference>
<feature type="transmembrane region" description="Helical" evidence="7">
    <location>
        <begin position="445"/>
        <end position="464"/>
    </location>
</feature>
<sequence length="589" mass="64579">MSFAGITVSIVLFLMFLSLIKEWLTPELTVFTAFSLLIVLGVLSIDEAFQGFANPAVHTIALLMVIAFAVQKCGIVPKLLTRILGKNKKFSIVLIKIMFPVSFLSAFMNNTPIVAMLTPIVHKWGIQHKISPSKLLIPLSYAAIIGGTVTLIGTSTNLLIHGLLQQNGHPGFSMFQFSLIGIPLFIVSLFYMIFYGQKKLPNNKDLIEAYQSIRKDYTVEVKVISNSLWIGKAVKDVNLRALHDIFLVQIIRNNSTITPVSNYEMIQENDSLIFSGNVESILKLLNLKGLELPTVKEGTSSMAQHNKSNLVEVVVSHSSPLVSKKIKNSNFRAQYNSAIVAIRRNNQHITSGIGNMTIRPGDTLLLLAGQDFIKTWSNSRDFYLVSGVETDEPISSGKSKIIIPTVIFVIALAAFQIVSILQAALLGMIILTITKSITTSEAKKAIDWGILVLIASAIGIAKAVENAGLPTFLTSLLNFENQINLIILCFILYFSTLVLTEIISNIAAAALIFPIGYSLAIQLGYNPELFSMIIAIAASCSFITPIGYQTNLLVYGPGGYQFTDFFRVGFPLSLLCMITTVLLSVFIWG</sequence>
<accession>A0ABT5VBE7</accession>
<proteinExistence type="predicted"/>
<feature type="domain" description="RCK C-terminal" evidence="8">
    <location>
        <begin position="205"/>
        <end position="290"/>
    </location>
</feature>
<gene>
    <name evidence="9" type="ORF">N7Z68_04660</name>
</gene>
<feature type="transmembrane region" description="Helical" evidence="7">
    <location>
        <begin position="568"/>
        <end position="588"/>
    </location>
</feature>
<evidence type="ECO:0000259" key="8">
    <source>
        <dbReference type="PROSITE" id="PS51202"/>
    </source>
</evidence>
<dbReference type="PROSITE" id="PS01271">
    <property type="entry name" value="NA_SULFATE"/>
    <property type="match status" value="1"/>
</dbReference>
<dbReference type="PANTHER" id="PTHR43652:SF2">
    <property type="entry name" value="BASIC AMINO ACID ANTIPORTER YFCC-RELATED"/>
    <property type="match status" value="1"/>
</dbReference>
<protein>
    <submittedName>
        <fullName evidence="9">SLC13 family permease</fullName>
    </submittedName>
</protein>
<comment type="subcellular location">
    <subcellularLocation>
        <location evidence="1">Membrane</location>
        <topology evidence="1">Multi-pass membrane protein</topology>
    </subcellularLocation>
</comment>
<feature type="transmembrane region" description="Helical" evidence="7">
    <location>
        <begin position="90"/>
        <end position="108"/>
    </location>
</feature>
<dbReference type="Pfam" id="PF03600">
    <property type="entry name" value="CitMHS"/>
    <property type="match status" value="1"/>
</dbReference>
<feature type="transmembrane region" description="Helical" evidence="7">
    <location>
        <begin position="139"/>
        <end position="160"/>
    </location>
</feature>
<dbReference type="PROSITE" id="PS51202">
    <property type="entry name" value="RCK_C"/>
    <property type="match status" value="2"/>
</dbReference>
<feature type="transmembrane region" description="Helical" evidence="7">
    <location>
        <begin position="406"/>
        <end position="433"/>
    </location>
</feature>
<evidence type="ECO:0000256" key="7">
    <source>
        <dbReference type="SAM" id="Phobius"/>
    </source>
</evidence>
<dbReference type="Gene3D" id="3.30.70.1450">
    <property type="entry name" value="Regulator of K+ conductance, C-terminal domain"/>
    <property type="match status" value="2"/>
</dbReference>
<comment type="caution">
    <text evidence="9">The sequence shown here is derived from an EMBL/GenBank/DDBJ whole genome shotgun (WGS) entry which is preliminary data.</text>
</comment>
<evidence type="ECO:0000256" key="3">
    <source>
        <dbReference type="ARBA" id="ARBA00022692"/>
    </source>
</evidence>
<evidence type="ECO:0000313" key="10">
    <source>
        <dbReference type="Proteomes" id="UP001148125"/>
    </source>
</evidence>
<keyword evidence="10" id="KW-1185">Reference proteome</keyword>
<dbReference type="InterPro" id="IPR036721">
    <property type="entry name" value="RCK_C_sf"/>
</dbReference>
<dbReference type="EMBL" id="JAOTPO010000002">
    <property type="protein sequence ID" value="MDE5412667.1"/>
    <property type="molecule type" value="Genomic_DNA"/>
</dbReference>
<reference evidence="9" key="1">
    <citation type="submission" date="2024-05" db="EMBL/GenBank/DDBJ databases">
        <title>Alkalihalobacillus sp. strain MEB203 novel alkaliphilic bacterium from Lonar Lake, India.</title>
        <authorList>
            <person name="Joshi A."/>
            <person name="Thite S."/>
            <person name="Mengade P."/>
        </authorList>
    </citation>
    <scope>NUCLEOTIDE SEQUENCE</scope>
    <source>
        <strain evidence="9">MEB 203</strain>
    </source>
</reference>
<evidence type="ECO:0000256" key="6">
    <source>
        <dbReference type="ARBA" id="ARBA00023136"/>
    </source>
</evidence>
<evidence type="ECO:0000313" key="9">
    <source>
        <dbReference type="EMBL" id="MDE5412667.1"/>
    </source>
</evidence>
<organism evidence="9 10">
    <name type="scientific">Alkalihalobacterium chitinilyticum</name>
    <dbReference type="NCBI Taxonomy" id="2980103"/>
    <lineage>
        <taxon>Bacteria</taxon>
        <taxon>Bacillati</taxon>
        <taxon>Bacillota</taxon>
        <taxon>Bacilli</taxon>
        <taxon>Bacillales</taxon>
        <taxon>Bacillaceae</taxon>
        <taxon>Alkalihalobacterium</taxon>
    </lineage>
</organism>
<keyword evidence="3 7" id="KW-0812">Transmembrane</keyword>
<dbReference type="InterPro" id="IPR031312">
    <property type="entry name" value="Na/sul_symport_CS"/>
</dbReference>
<name>A0ABT5VBE7_9BACI</name>
<dbReference type="InterPro" id="IPR006037">
    <property type="entry name" value="RCK_C"/>
</dbReference>